<accession>A0ABU8UN37</accession>
<evidence type="ECO:0000313" key="2">
    <source>
        <dbReference type="EMBL" id="MEJ8670321.1"/>
    </source>
</evidence>
<organism evidence="2 3">
    <name type="scientific">Streptomyces machairae</name>
    <dbReference type="NCBI Taxonomy" id="3134109"/>
    <lineage>
        <taxon>Bacteria</taxon>
        <taxon>Bacillati</taxon>
        <taxon>Actinomycetota</taxon>
        <taxon>Actinomycetes</taxon>
        <taxon>Kitasatosporales</taxon>
        <taxon>Streptomycetaceae</taxon>
        <taxon>Streptomyces</taxon>
    </lineage>
</organism>
<dbReference type="EMBL" id="JBBKAK010000001">
    <property type="protein sequence ID" value="MEJ8670321.1"/>
    <property type="molecule type" value="Genomic_DNA"/>
</dbReference>
<reference evidence="2 3" key="1">
    <citation type="submission" date="2024-03" db="EMBL/GenBank/DDBJ databases">
        <title>Novel Streptomyces species of biotechnological and ecological value are a feature of Machair soil.</title>
        <authorList>
            <person name="Prole J.R."/>
            <person name="Goodfellow M."/>
            <person name="Allenby N."/>
            <person name="Ward A.C."/>
        </authorList>
    </citation>
    <scope>NUCLEOTIDE SEQUENCE [LARGE SCALE GENOMIC DNA]</scope>
    <source>
        <strain evidence="2 3">MS1.AVA.1</strain>
    </source>
</reference>
<dbReference type="Proteomes" id="UP001376459">
    <property type="component" value="Unassembled WGS sequence"/>
</dbReference>
<sequence length="64" mass="6327">MPPTHLTNCPDGDFAGVGSADPLPEVPDASAFPPSPFPPSSVPPPHPPRASTSPAAATTATLPS</sequence>
<evidence type="ECO:0000256" key="1">
    <source>
        <dbReference type="SAM" id="MobiDB-lite"/>
    </source>
</evidence>
<feature type="region of interest" description="Disordered" evidence="1">
    <location>
        <begin position="1"/>
        <end position="64"/>
    </location>
</feature>
<evidence type="ECO:0000313" key="3">
    <source>
        <dbReference type="Proteomes" id="UP001376459"/>
    </source>
</evidence>
<keyword evidence="3" id="KW-1185">Reference proteome</keyword>
<protein>
    <submittedName>
        <fullName evidence="2">Uncharacterized protein</fullName>
    </submittedName>
</protein>
<feature type="compositionally biased region" description="Low complexity" evidence="1">
    <location>
        <begin position="49"/>
        <end position="64"/>
    </location>
</feature>
<proteinExistence type="predicted"/>
<comment type="caution">
    <text evidence="2">The sequence shown here is derived from an EMBL/GenBank/DDBJ whole genome shotgun (WGS) entry which is preliminary data.</text>
</comment>
<gene>
    <name evidence="2" type="ORF">WKI71_23525</name>
</gene>
<feature type="compositionally biased region" description="Pro residues" evidence="1">
    <location>
        <begin position="33"/>
        <end position="48"/>
    </location>
</feature>
<name>A0ABU8UN37_9ACTN</name>